<evidence type="ECO:0000313" key="5">
    <source>
        <dbReference type="EMBL" id="TMI84779.1"/>
    </source>
</evidence>
<comment type="caution">
    <text evidence="5">The sequence shown here is derived from an EMBL/GenBank/DDBJ whole genome shotgun (WGS) entry which is preliminary data.</text>
</comment>
<sequence length="598" mass="64772">MEGIPARPREPERVPRNLRGMYSGMAARYGSDLIVDLMARYGIAHAALNPGSTFRGLHDSIVNYGGNRPEIIECPHEEIAVGIAHGYAKVTGKPMAAIVHDVVGLLHASMAVYYAYLDRVPVLLMGATGPVDPARRRPHIDWIHTAVTQGEAVREFTKWECQPAGAEDVVDSFARAYRIATTDPPGPVYLCYDVGFQEDPLAIEVPLPSPERLSPRRLHPDPGALGDLAGWLVSAEQPVLLVGSLRSEAVASLVSLAEFLGAAVLNRGNRFGFPNVHPLDLTGAAGLLESADLILALDVRDLYGAVARVDRLTRRAAPVIRAGCRLAEIGYGDLGIRSWSQEFQKLQPVDLSILGDTGAALGALVAACRERAGAADLRRFAGRAERHAVAHAGLRAGWAAAARSLAAEEPVATACLAQEVWEGIRGADWVLTANTLGDWARRLWTFDRPDRHPGRSLGTATQIGISLGVALAHRGSGRLIVGLQPDGDLLYDPGALWVAAHHRIPILLVMCNNRAYYNDWEHQIMIARERGRDEQTAYVGMEIDRPAPDFAMLARSFGWHAEGPIVRPGDVRAAVVRARDIVLKTGQPALVDVVTQFR</sequence>
<dbReference type="InterPro" id="IPR045229">
    <property type="entry name" value="TPP_enz"/>
</dbReference>
<dbReference type="SUPFAM" id="SSF52518">
    <property type="entry name" value="Thiamin diphosphate-binding fold (THDP-binding)"/>
    <property type="match status" value="2"/>
</dbReference>
<dbReference type="GO" id="GO:0009099">
    <property type="term" value="P:L-valine biosynthetic process"/>
    <property type="evidence" value="ECO:0007669"/>
    <property type="project" value="TreeGrafter"/>
</dbReference>
<evidence type="ECO:0000313" key="6">
    <source>
        <dbReference type="Proteomes" id="UP000320048"/>
    </source>
</evidence>
<dbReference type="Gene3D" id="3.40.50.970">
    <property type="match status" value="2"/>
</dbReference>
<reference evidence="5 6" key="1">
    <citation type="journal article" date="2019" name="Nat. Microbiol.">
        <title>Mediterranean grassland soil C-N compound turnover is dependent on rainfall and depth, and is mediated by genomically divergent microorganisms.</title>
        <authorList>
            <person name="Diamond S."/>
            <person name="Andeer P.F."/>
            <person name="Li Z."/>
            <person name="Crits-Christoph A."/>
            <person name="Burstein D."/>
            <person name="Anantharaman K."/>
            <person name="Lane K.R."/>
            <person name="Thomas B.C."/>
            <person name="Pan C."/>
            <person name="Northen T.R."/>
            <person name="Banfield J.F."/>
        </authorList>
    </citation>
    <scope>NUCLEOTIDE SEQUENCE [LARGE SCALE GENOMIC DNA]</scope>
    <source>
        <strain evidence="5">NP_7</strain>
    </source>
</reference>
<evidence type="ECO:0000259" key="4">
    <source>
        <dbReference type="Pfam" id="PF02776"/>
    </source>
</evidence>
<dbReference type="InterPro" id="IPR029061">
    <property type="entry name" value="THDP-binding"/>
</dbReference>
<organism evidence="5 6">
    <name type="scientific">Candidatus Segetimicrobium genomatis</name>
    <dbReference type="NCBI Taxonomy" id="2569760"/>
    <lineage>
        <taxon>Bacteria</taxon>
        <taxon>Bacillati</taxon>
        <taxon>Candidatus Sysuimicrobiota</taxon>
        <taxon>Candidatus Sysuimicrobiia</taxon>
        <taxon>Candidatus Sysuimicrobiales</taxon>
        <taxon>Candidatus Segetimicrobiaceae</taxon>
        <taxon>Candidatus Segetimicrobium</taxon>
    </lineage>
</organism>
<dbReference type="Pfam" id="PF02775">
    <property type="entry name" value="TPP_enzyme_C"/>
    <property type="match status" value="1"/>
</dbReference>
<dbReference type="SUPFAM" id="SSF52467">
    <property type="entry name" value="DHS-like NAD/FAD-binding domain"/>
    <property type="match status" value="1"/>
</dbReference>
<dbReference type="Proteomes" id="UP000320048">
    <property type="component" value="Unassembled WGS sequence"/>
</dbReference>
<dbReference type="PANTHER" id="PTHR18968:SF13">
    <property type="entry name" value="ACETOLACTATE SYNTHASE CATALYTIC SUBUNIT, MITOCHONDRIAL"/>
    <property type="match status" value="1"/>
</dbReference>
<name>A0A537JMN3_9BACT</name>
<feature type="domain" description="Thiamine pyrophosphate enzyme N-terminal TPP-binding" evidence="4">
    <location>
        <begin position="30"/>
        <end position="132"/>
    </location>
</feature>
<dbReference type="EMBL" id="VBAO01000016">
    <property type="protein sequence ID" value="TMI84779.1"/>
    <property type="molecule type" value="Genomic_DNA"/>
</dbReference>
<comment type="similarity">
    <text evidence="1">Belongs to the TPP enzyme family.</text>
</comment>
<feature type="domain" description="Thiamine pyrophosphate enzyme TPP-binding" evidence="3">
    <location>
        <begin position="439"/>
        <end position="593"/>
    </location>
</feature>
<dbReference type="GO" id="GO:0003984">
    <property type="term" value="F:acetolactate synthase activity"/>
    <property type="evidence" value="ECO:0007669"/>
    <property type="project" value="TreeGrafter"/>
</dbReference>
<dbReference type="InterPro" id="IPR029035">
    <property type="entry name" value="DHS-like_NAD/FAD-binding_dom"/>
</dbReference>
<dbReference type="Gene3D" id="3.40.50.1220">
    <property type="entry name" value="TPP-binding domain"/>
    <property type="match status" value="1"/>
</dbReference>
<dbReference type="CDD" id="cd07035">
    <property type="entry name" value="TPP_PYR_POX_like"/>
    <property type="match status" value="1"/>
</dbReference>
<protein>
    <submittedName>
        <fullName evidence="5">Thiamine pyrophosphate-binding protein</fullName>
    </submittedName>
</protein>
<keyword evidence="2" id="KW-0786">Thiamine pyrophosphate</keyword>
<dbReference type="InterPro" id="IPR012001">
    <property type="entry name" value="Thiamin_PyroP_enz_TPP-bd_dom"/>
</dbReference>
<dbReference type="InterPro" id="IPR011766">
    <property type="entry name" value="TPP_enzyme_TPP-bd"/>
</dbReference>
<dbReference type="GO" id="GO:0009097">
    <property type="term" value="P:isoleucine biosynthetic process"/>
    <property type="evidence" value="ECO:0007669"/>
    <property type="project" value="TreeGrafter"/>
</dbReference>
<accession>A0A537JMN3</accession>
<proteinExistence type="inferred from homology"/>
<evidence type="ECO:0000256" key="1">
    <source>
        <dbReference type="ARBA" id="ARBA00007812"/>
    </source>
</evidence>
<evidence type="ECO:0000259" key="3">
    <source>
        <dbReference type="Pfam" id="PF02775"/>
    </source>
</evidence>
<dbReference type="GO" id="GO:0005948">
    <property type="term" value="C:acetolactate synthase complex"/>
    <property type="evidence" value="ECO:0007669"/>
    <property type="project" value="TreeGrafter"/>
</dbReference>
<dbReference type="Pfam" id="PF02776">
    <property type="entry name" value="TPP_enzyme_N"/>
    <property type="match status" value="1"/>
</dbReference>
<dbReference type="GO" id="GO:0050660">
    <property type="term" value="F:flavin adenine dinucleotide binding"/>
    <property type="evidence" value="ECO:0007669"/>
    <property type="project" value="TreeGrafter"/>
</dbReference>
<evidence type="ECO:0000256" key="2">
    <source>
        <dbReference type="ARBA" id="ARBA00023052"/>
    </source>
</evidence>
<dbReference type="AlphaFoldDB" id="A0A537JMN3"/>
<dbReference type="PANTHER" id="PTHR18968">
    <property type="entry name" value="THIAMINE PYROPHOSPHATE ENZYMES"/>
    <property type="match status" value="1"/>
</dbReference>
<dbReference type="GO" id="GO:0030976">
    <property type="term" value="F:thiamine pyrophosphate binding"/>
    <property type="evidence" value="ECO:0007669"/>
    <property type="project" value="InterPro"/>
</dbReference>
<gene>
    <name evidence="5" type="ORF">E6H04_00600</name>
</gene>